<dbReference type="OrthoDB" id="9903288at2759"/>
<keyword evidence="6" id="KW-1185">Reference proteome</keyword>
<keyword evidence="3" id="KW-0675">Receptor</keyword>
<evidence type="ECO:0000313" key="5">
    <source>
        <dbReference type="EMBL" id="PIO16147.1"/>
    </source>
</evidence>
<dbReference type="InterPro" id="IPR050122">
    <property type="entry name" value="RTK"/>
</dbReference>
<evidence type="ECO:0000256" key="1">
    <source>
        <dbReference type="ARBA" id="ARBA00022741"/>
    </source>
</evidence>
<dbReference type="PROSITE" id="PS00109">
    <property type="entry name" value="PROTEIN_KINASE_TYR"/>
    <property type="match status" value="1"/>
</dbReference>
<keyword evidence="2" id="KW-0067">ATP-binding</keyword>
<proteinExistence type="predicted"/>
<protein>
    <recommendedName>
        <fullName evidence="4">Protein kinase domain-containing protein</fullName>
    </recommendedName>
</protein>
<dbReference type="Gene3D" id="1.10.510.10">
    <property type="entry name" value="Transferase(Phosphotransferase) domain 1"/>
    <property type="match status" value="1"/>
</dbReference>
<dbReference type="PROSITE" id="PS50011">
    <property type="entry name" value="PROTEIN_KINASE_DOM"/>
    <property type="match status" value="1"/>
</dbReference>
<dbReference type="Proteomes" id="UP000228934">
    <property type="component" value="Unassembled WGS sequence"/>
</dbReference>
<dbReference type="PRINTS" id="PR00109">
    <property type="entry name" value="TYRKINASE"/>
</dbReference>
<evidence type="ECO:0000256" key="2">
    <source>
        <dbReference type="ARBA" id="ARBA00022840"/>
    </source>
</evidence>
<dbReference type="GO" id="GO:0005886">
    <property type="term" value="C:plasma membrane"/>
    <property type="evidence" value="ECO:0007669"/>
    <property type="project" value="TreeGrafter"/>
</dbReference>
<dbReference type="SUPFAM" id="SSF56112">
    <property type="entry name" value="Protein kinase-like (PK-like)"/>
    <property type="match status" value="1"/>
</dbReference>
<dbReference type="InterPro" id="IPR008266">
    <property type="entry name" value="Tyr_kinase_AS"/>
</dbReference>
<dbReference type="InterPro" id="IPR011009">
    <property type="entry name" value="Kinase-like_dom_sf"/>
</dbReference>
<accession>A0A2G9QKQ6</accession>
<dbReference type="SMART" id="SM00219">
    <property type="entry name" value="TyrKc"/>
    <property type="match status" value="1"/>
</dbReference>
<dbReference type="InterPro" id="IPR020635">
    <property type="entry name" value="Tyr_kinase_cat_dom"/>
</dbReference>
<evidence type="ECO:0000259" key="4">
    <source>
        <dbReference type="PROSITE" id="PS50011"/>
    </source>
</evidence>
<dbReference type="EMBL" id="KV966587">
    <property type="protein sequence ID" value="PIO16147.1"/>
    <property type="molecule type" value="Genomic_DNA"/>
</dbReference>
<sequence length="157" mass="17871">MDYMEQIGCVHRDLRSENILLSNMMSCKIGDFGLARFMESSSIAVSAGAQIPIKWTAPEVFQHQKYSNKSDVWSFGVLLGEIMTYGKLPFPDKSNGDYRKDILDGKRLEPPSESHPEVSHIMEMCWRYQSSSRPSFSEVEGFLMDLLNPILVDDIVE</sequence>
<dbReference type="PANTHER" id="PTHR24416">
    <property type="entry name" value="TYROSINE-PROTEIN KINASE RECEPTOR"/>
    <property type="match status" value="1"/>
</dbReference>
<dbReference type="GO" id="GO:0004714">
    <property type="term" value="F:transmembrane receptor protein tyrosine kinase activity"/>
    <property type="evidence" value="ECO:0007669"/>
    <property type="project" value="TreeGrafter"/>
</dbReference>
<dbReference type="GO" id="GO:0005524">
    <property type="term" value="F:ATP binding"/>
    <property type="evidence" value="ECO:0007669"/>
    <property type="project" value="UniProtKB-KW"/>
</dbReference>
<dbReference type="AlphaFoldDB" id="A0A2G9QKQ6"/>
<evidence type="ECO:0000256" key="3">
    <source>
        <dbReference type="ARBA" id="ARBA00023170"/>
    </source>
</evidence>
<dbReference type="GO" id="GO:0043235">
    <property type="term" value="C:receptor complex"/>
    <property type="evidence" value="ECO:0007669"/>
    <property type="project" value="TreeGrafter"/>
</dbReference>
<name>A0A2G9QKQ6_AQUCT</name>
<dbReference type="PANTHER" id="PTHR24416:SF611">
    <property type="entry name" value="TYROSINE-PROTEIN KINASE TRANSMEMBRANE RECEPTOR ROR"/>
    <property type="match status" value="1"/>
</dbReference>
<feature type="domain" description="Protein kinase" evidence="4">
    <location>
        <begin position="1"/>
        <end position="151"/>
    </location>
</feature>
<evidence type="ECO:0000313" key="6">
    <source>
        <dbReference type="Proteomes" id="UP000228934"/>
    </source>
</evidence>
<gene>
    <name evidence="5" type="ORF">AB205_0219230</name>
</gene>
<keyword evidence="1" id="KW-0547">Nucleotide-binding</keyword>
<dbReference type="GO" id="GO:0007169">
    <property type="term" value="P:cell surface receptor protein tyrosine kinase signaling pathway"/>
    <property type="evidence" value="ECO:0007669"/>
    <property type="project" value="TreeGrafter"/>
</dbReference>
<reference evidence="6" key="1">
    <citation type="journal article" date="2017" name="Nat. Commun.">
        <title>The North American bullfrog draft genome provides insight into hormonal regulation of long noncoding RNA.</title>
        <authorList>
            <person name="Hammond S.A."/>
            <person name="Warren R.L."/>
            <person name="Vandervalk B.P."/>
            <person name="Kucuk E."/>
            <person name="Khan H."/>
            <person name="Gibb E.A."/>
            <person name="Pandoh P."/>
            <person name="Kirk H."/>
            <person name="Zhao Y."/>
            <person name="Jones M."/>
            <person name="Mungall A.J."/>
            <person name="Coope R."/>
            <person name="Pleasance S."/>
            <person name="Moore R.A."/>
            <person name="Holt R.A."/>
            <person name="Round J.M."/>
            <person name="Ohora S."/>
            <person name="Walle B.V."/>
            <person name="Veldhoen N."/>
            <person name="Helbing C.C."/>
            <person name="Birol I."/>
        </authorList>
    </citation>
    <scope>NUCLEOTIDE SEQUENCE [LARGE SCALE GENOMIC DNA]</scope>
</reference>
<dbReference type="InterPro" id="IPR001245">
    <property type="entry name" value="Ser-Thr/Tyr_kinase_cat_dom"/>
</dbReference>
<dbReference type="InterPro" id="IPR000719">
    <property type="entry name" value="Prot_kinase_dom"/>
</dbReference>
<dbReference type="Pfam" id="PF07714">
    <property type="entry name" value="PK_Tyr_Ser-Thr"/>
    <property type="match status" value="1"/>
</dbReference>
<organism evidence="5 6">
    <name type="scientific">Aquarana catesbeiana</name>
    <name type="common">American bullfrog</name>
    <name type="synonym">Rana catesbeiana</name>
    <dbReference type="NCBI Taxonomy" id="8400"/>
    <lineage>
        <taxon>Eukaryota</taxon>
        <taxon>Metazoa</taxon>
        <taxon>Chordata</taxon>
        <taxon>Craniata</taxon>
        <taxon>Vertebrata</taxon>
        <taxon>Euteleostomi</taxon>
        <taxon>Amphibia</taxon>
        <taxon>Batrachia</taxon>
        <taxon>Anura</taxon>
        <taxon>Neobatrachia</taxon>
        <taxon>Ranoidea</taxon>
        <taxon>Ranidae</taxon>
        <taxon>Aquarana</taxon>
    </lineage>
</organism>